<evidence type="ECO:0000259" key="1">
    <source>
        <dbReference type="PROSITE" id="PS50943"/>
    </source>
</evidence>
<dbReference type="InterPro" id="IPR010982">
    <property type="entry name" value="Lambda_DNA-bd_dom_sf"/>
</dbReference>
<gene>
    <name evidence="2" type="ORF">SOP97_09960</name>
</gene>
<dbReference type="PROSITE" id="PS50943">
    <property type="entry name" value="HTH_CROC1"/>
    <property type="match status" value="1"/>
</dbReference>
<feature type="domain" description="HTH cro/C1-type" evidence="1">
    <location>
        <begin position="41"/>
        <end position="94"/>
    </location>
</feature>
<accession>A0ABU5P9A8</accession>
<dbReference type="Proteomes" id="UP001292571">
    <property type="component" value="Unassembled WGS sequence"/>
</dbReference>
<organism evidence="2 3">
    <name type="scientific">Pseudomonas spirodelae</name>
    <dbReference type="NCBI Taxonomy" id="3101751"/>
    <lineage>
        <taxon>Bacteria</taxon>
        <taxon>Pseudomonadati</taxon>
        <taxon>Pseudomonadota</taxon>
        <taxon>Gammaproteobacteria</taxon>
        <taxon>Pseudomonadales</taxon>
        <taxon>Pseudomonadaceae</taxon>
        <taxon>Pseudomonas</taxon>
    </lineage>
</organism>
<name>A0ABU5P9A8_9PSED</name>
<dbReference type="RefSeq" id="WP_322949104.1">
    <property type="nucleotide sequence ID" value="NZ_JAYEET010000034.1"/>
</dbReference>
<proteinExistence type="predicted"/>
<dbReference type="EMBL" id="JAYEET010000034">
    <property type="protein sequence ID" value="MEA1606135.1"/>
    <property type="molecule type" value="Genomic_DNA"/>
</dbReference>
<reference evidence="2 3" key="1">
    <citation type="submission" date="2023-12" db="EMBL/GenBank/DDBJ databases">
        <title>Pseudomonas sp. T5W1.</title>
        <authorList>
            <person name="Maltman C."/>
        </authorList>
    </citation>
    <scope>NUCLEOTIDE SEQUENCE [LARGE SCALE GENOMIC DNA]</scope>
    <source>
        <strain evidence="2 3">T5W1</strain>
    </source>
</reference>
<protein>
    <submittedName>
        <fullName evidence="2">Helix-turn-helix transcriptional regulator</fullName>
    </submittedName>
</protein>
<evidence type="ECO:0000313" key="2">
    <source>
        <dbReference type="EMBL" id="MEA1606135.1"/>
    </source>
</evidence>
<dbReference type="SUPFAM" id="SSF47413">
    <property type="entry name" value="lambda repressor-like DNA-binding domains"/>
    <property type="match status" value="1"/>
</dbReference>
<comment type="caution">
    <text evidence="2">The sequence shown here is derived from an EMBL/GenBank/DDBJ whole genome shotgun (WGS) entry which is preliminary data.</text>
</comment>
<dbReference type="Gene3D" id="1.10.260.40">
    <property type="entry name" value="lambda repressor-like DNA-binding domains"/>
    <property type="match status" value="1"/>
</dbReference>
<dbReference type="InterPro" id="IPR001387">
    <property type="entry name" value="Cro/C1-type_HTH"/>
</dbReference>
<sequence length="154" mass="16992">MHSVYPCLIVFDGKDSWPENWSSQPVLIKKMLIAPNSGERLREERDRLGLNQTDFGVQAGVSRGTQKAYELESSSPDVRYLMALQGMGVDVQYVLTGARISTEVGSLSPDEAGLLEHYRQLPETDRVGAAKMVTALAEMAGRYVVTGKTNNDKE</sequence>
<keyword evidence="3" id="KW-1185">Reference proteome</keyword>
<evidence type="ECO:0000313" key="3">
    <source>
        <dbReference type="Proteomes" id="UP001292571"/>
    </source>
</evidence>
<dbReference type="SMART" id="SM00530">
    <property type="entry name" value="HTH_XRE"/>
    <property type="match status" value="1"/>
</dbReference>
<dbReference type="CDD" id="cd00093">
    <property type="entry name" value="HTH_XRE"/>
    <property type="match status" value="1"/>
</dbReference>